<feature type="domain" description="DUF1989" evidence="1">
    <location>
        <begin position="6"/>
        <end position="172"/>
    </location>
</feature>
<dbReference type="PANTHER" id="PTHR31527:SF0">
    <property type="entry name" value="RE64534P"/>
    <property type="match status" value="1"/>
</dbReference>
<dbReference type="Pfam" id="PF09347">
    <property type="entry name" value="DUF1989"/>
    <property type="match status" value="1"/>
</dbReference>
<evidence type="ECO:0000313" key="3">
    <source>
        <dbReference type="Proteomes" id="UP000184501"/>
    </source>
</evidence>
<dbReference type="OrthoDB" id="9772660at2"/>
<dbReference type="AlphaFoldDB" id="A0A1M5DEH6"/>
<reference evidence="2 3" key="1">
    <citation type="submission" date="2016-11" db="EMBL/GenBank/DDBJ databases">
        <authorList>
            <person name="Jaros S."/>
            <person name="Januszkiewicz K."/>
            <person name="Wedrychowicz H."/>
        </authorList>
    </citation>
    <scope>NUCLEOTIDE SEQUENCE [LARGE SCALE GENOMIC DNA]</scope>
    <source>
        <strain evidence="2 3">DSM 44523</strain>
    </source>
</reference>
<protein>
    <recommendedName>
        <fullName evidence="1">DUF1989 domain-containing protein</fullName>
    </recommendedName>
</protein>
<proteinExistence type="predicted"/>
<evidence type="ECO:0000259" key="1">
    <source>
        <dbReference type="Pfam" id="PF09347"/>
    </source>
</evidence>
<evidence type="ECO:0000313" key="2">
    <source>
        <dbReference type="EMBL" id="SHF65377.1"/>
    </source>
</evidence>
<name>A0A1M5DEH6_STRHI</name>
<sequence>MSAPTHTVPARSGRAVPLPAGATLEIINPTGDQVVDTWALCPPDLDEHLSMEHTRTALGRLVPRVGDTLVSDRRRPLLTLAADTSPGVHDTLIAACDVARYRLLGCVDHHDNCHDNFHHALREIDLAPPPVLPAPLNLFMNVPWSADGELTFAAPPARPGDHVQLRAEVDLVVVLSACPQDILPVNGRHLTPTEIHYRVTTP</sequence>
<dbReference type="PANTHER" id="PTHR31527">
    <property type="entry name" value="RE64534P"/>
    <property type="match status" value="1"/>
</dbReference>
<organism evidence="2 3">
    <name type="scientific">Streptoalloteichus hindustanus</name>
    <dbReference type="NCBI Taxonomy" id="2017"/>
    <lineage>
        <taxon>Bacteria</taxon>
        <taxon>Bacillati</taxon>
        <taxon>Actinomycetota</taxon>
        <taxon>Actinomycetes</taxon>
        <taxon>Pseudonocardiales</taxon>
        <taxon>Pseudonocardiaceae</taxon>
        <taxon>Streptoalloteichus</taxon>
    </lineage>
</organism>
<dbReference type="EMBL" id="FQVN01000004">
    <property type="protein sequence ID" value="SHF65377.1"/>
    <property type="molecule type" value="Genomic_DNA"/>
</dbReference>
<dbReference type="RefSeq" id="WP_073483458.1">
    <property type="nucleotide sequence ID" value="NZ_FQVN01000004.1"/>
</dbReference>
<gene>
    <name evidence="2" type="ORF">SAMN05444320_104422</name>
</gene>
<dbReference type="STRING" id="2017.SAMN05444320_104422"/>
<dbReference type="Proteomes" id="UP000184501">
    <property type="component" value="Unassembled WGS sequence"/>
</dbReference>
<accession>A0A1M5DEH6</accession>
<dbReference type="InterPro" id="IPR018959">
    <property type="entry name" value="DUF1989"/>
</dbReference>
<keyword evidence="3" id="KW-1185">Reference proteome</keyword>